<dbReference type="InterPro" id="IPR044974">
    <property type="entry name" value="Disease_R_plants"/>
</dbReference>
<dbReference type="GO" id="GO:0043531">
    <property type="term" value="F:ADP binding"/>
    <property type="evidence" value="ECO:0007669"/>
    <property type="project" value="InterPro"/>
</dbReference>
<dbReference type="SUPFAM" id="SSF52540">
    <property type="entry name" value="P-loop containing nucleoside triphosphate hydrolases"/>
    <property type="match status" value="1"/>
</dbReference>
<dbReference type="Gene3D" id="3.80.10.10">
    <property type="entry name" value="Ribonuclease Inhibitor"/>
    <property type="match status" value="1"/>
</dbReference>
<dbReference type="EnsemblPlants" id="TraesCS6B02G428000.1">
    <property type="protein sequence ID" value="TraesCS6B02G428000.1"/>
    <property type="gene ID" value="TraesCS6B02G428000"/>
</dbReference>
<dbReference type="Gramene" id="TraesCS6B02G428000.1">
    <property type="protein sequence ID" value="TraesCS6B02G428000.1"/>
    <property type="gene ID" value="TraesCS6B02G428000"/>
</dbReference>
<dbReference type="Gramene" id="TraesCS6B03G1196600.3">
    <property type="protein sequence ID" value="TraesCS6B03G1196600.3.CDS"/>
    <property type="gene ID" value="TraesCS6B03G1196600"/>
</dbReference>
<feature type="domain" description="Disease resistance protein winged helix" evidence="10">
    <location>
        <begin position="434"/>
        <end position="504"/>
    </location>
</feature>
<dbReference type="AlphaFoldDB" id="A0A3B6PSS3"/>
<evidence type="ECO:0000256" key="1">
    <source>
        <dbReference type="ARBA" id="ARBA00008894"/>
    </source>
</evidence>
<gene>
    <name evidence="12" type="primary">LOC123139811</name>
</gene>
<dbReference type="Pfam" id="PF23598">
    <property type="entry name" value="LRR_14"/>
    <property type="match status" value="1"/>
</dbReference>
<keyword evidence="3" id="KW-0677">Repeat</keyword>
<evidence type="ECO:0000313" key="13">
    <source>
        <dbReference type="Proteomes" id="UP000019116"/>
    </source>
</evidence>
<dbReference type="Gene3D" id="1.20.5.4130">
    <property type="match status" value="1"/>
</dbReference>
<dbReference type="Proteomes" id="UP000019116">
    <property type="component" value="Chromosome 6B"/>
</dbReference>
<dbReference type="FunFam" id="1.10.10.10:FF:000322">
    <property type="entry name" value="Probable disease resistance protein At1g63360"/>
    <property type="match status" value="1"/>
</dbReference>
<evidence type="ECO:0000256" key="4">
    <source>
        <dbReference type="ARBA" id="ARBA00022741"/>
    </source>
</evidence>
<dbReference type="InterPro" id="IPR002182">
    <property type="entry name" value="NB-ARC"/>
</dbReference>
<dbReference type="Gramene" id="TraesJAG6B03G03617240.2">
    <property type="protein sequence ID" value="TraesJAG6B03G03617240.2"/>
    <property type="gene ID" value="TraesJAG6B03G03617240"/>
</dbReference>
<dbReference type="SMR" id="A0A3B6PSS3"/>
<evidence type="ECO:0000256" key="5">
    <source>
        <dbReference type="ARBA" id="ARBA00022821"/>
    </source>
</evidence>
<evidence type="ECO:0000259" key="11">
    <source>
        <dbReference type="Pfam" id="PF23598"/>
    </source>
</evidence>
<sequence length="991" mass="111891">MDAVSASHGVLGPLLGKLTSLLAGECARLKGVRREIRSLKSELSGVHAAVHKYTTLQDPDVQVKAWISLLRELAYDIEDVIDKFIHQLGTSGHHQGGFKEFFRKTARRLKTIGSRRGLASQIDDLKIRLKEVKELKTSYKLDDIPCEHSTVDPRLSAIFVDEAHLVGIDGPRDDLINWMLEDESNSAKQRKVLSVVGFGGLGKTTLAREVYRKIQGHFHCWAFVSVSQRPNVKKIMKDLISQMPCKKDFREGIDTWDDVKRIAKLKALLKDKRYLIVIDDIWSISAWDAIKYAFPENDFCSRIIATTRNVDVARSCCQGGNGRMYEMEALSDLNSKRLFFKRIFGSEDCCPDVLKQISNNILKKCGGLPLAIISISSLLANRPVIKDEWERVRRSIGSALDKNQSLEGMNSILSLSYNDLPPHLKTCLLYLCTYPEDYVIERDILVRRWIAEGFISEERGHTKQVVAENHFYELINKSMVQPLEVGYDGKARACKVHDMMLELIISKSVEDNFISLAGHDQTYLANRHGLIRRLSVQHIDQELASILANEDLSHVRSVTVISLPCIKHLPRLVHFEALRVLEFQDCQNLHEYDMNGIDKLFQLKYLSFRGTDMSKLPSGIVRLYDLETLDLRNTHIEELPTGIIQLVKLQYLLIARYCPSGDPYGETKIPYGIGDMRNLQVISGINIFKSSLCAVEELGSLTGLKELYLQLEGGGSQEYKRHEEMLLSSLCKLGTCKLQSLCIISCDSTPLQFLNSWSPLPDNLQIFSMCSNYYLPKMPKWIVRALTSLAHLDINLVEATDEDLRILGEMPSLLCLSITFKTVQKERLTIQGVAFQCLREFFIIRSASCASAIYLTFEEGALPKLDKLRLPLFVSLAEAYGFYLGLGHLPCLRAVEVTIYNGILFKSTSAAIVAIQKEAKSHPNHPRLTIRSEGTTRRKRATNGRGINHNQQFRTTLSVGNLSHALMPHVFPSSIQGVFYEMQARDGVLLA</sequence>
<dbReference type="GO" id="GO:0009626">
    <property type="term" value="P:plant-type hypersensitive response"/>
    <property type="evidence" value="ECO:0007669"/>
    <property type="project" value="UniProtKB-ARBA"/>
</dbReference>
<evidence type="ECO:0000256" key="3">
    <source>
        <dbReference type="ARBA" id="ARBA00022737"/>
    </source>
</evidence>
<evidence type="ECO:0000259" key="9">
    <source>
        <dbReference type="Pfam" id="PF18052"/>
    </source>
</evidence>
<dbReference type="InterPro" id="IPR041118">
    <property type="entry name" value="Rx_N"/>
</dbReference>
<evidence type="ECO:0000256" key="7">
    <source>
        <dbReference type="SAM" id="Coils"/>
    </source>
</evidence>
<dbReference type="InterPro" id="IPR058922">
    <property type="entry name" value="WHD_DRP"/>
</dbReference>
<feature type="coiled-coil region" evidence="7">
    <location>
        <begin position="115"/>
        <end position="142"/>
    </location>
</feature>
<proteinExistence type="inferred from homology"/>
<evidence type="ECO:0000256" key="6">
    <source>
        <dbReference type="ARBA" id="ARBA00023054"/>
    </source>
</evidence>
<accession>A0A3B6PSS3</accession>
<dbReference type="Gramene" id="TraesWEE_scaffold_023460_01G000200.1">
    <property type="protein sequence ID" value="TraesWEE_scaffold_023460_01G000200.1"/>
    <property type="gene ID" value="TraesWEE_scaffold_023460_01G000200"/>
</dbReference>
<keyword evidence="13" id="KW-1185">Reference proteome</keyword>
<feature type="domain" description="Disease resistance R13L4/SHOC-2-like LRR" evidence="11">
    <location>
        <begin position="554"/>
        <end position="928"/>
    </location>
</feature>
<dbReference type="InterPro" id="IPR032675">
    <property type="entry name" value="LRR_dom_sf"/>
</dbReference>
<dbReference type="Gramene" id="TraesNOR6B03G03664090.2">
    <property type="protein sequence ID" value="TraesNOR6B03G03664090.2"/>
    <property type="gene ID" value="TraesNOR6B03G03664090"/>
</dbReference>
<dbReference type="PRINTS" id="PR00364">
    <property type="entry name" value="DISEASERSIST"/>
</dbReference>
<dbReference type="Pfam" id="PF23559">
    <property type="entry name" value="WHD_DRP"/>
    <property type="match status" value="1"/>
</dbReference>
<reference evidence="12" key="1">
    <citation type="submission" date="2018-08" db="EMBL/GenBank/DDBJ databases">
        <authorList>
            <person name="Rossello M."/>
        </authorList>
    </citation>
    <scope>NUCLEOTIDE SEQUENCE [LARGE SCALE GENOMIC DNA]</scope>
    <source>
        <strain evidence="12">cv. Chinese Spring</strain>
    </source>
</reference>
<feature type="domain" description="Disease resistance N-terminal" evidence="9">
    <location>
        <begin position="10"/>
        <end position="93"/>
    </location>
</feature>
<evidence type="ECO:0000256" key="2">
    <source>
        <dbReference type="ARBA" id="ARBA00022614"/>
    </source>
</evidence>
<evidence type="ECO:0000313" key="12">
    <source>
        <dbReference type="EnsemblPlants" id="TraesCS6B02G428000.1"/>
    </source>
</evidence>
<keyword evidence="5" id="KW-0611">Plant defense</keyword>
<dbReference type="SUPFAM" id="SSF52058">
    <property type="entry name" value="L domain-like"/>
    <property type="match status" value="1"/>
</dbReference>
<dbReference type="PANTHER" id="PTHR23155">
    <property type="entry name" value="DISEASE RESISTANCE PROTEIN RP"/>
    <property type="match status" value="1"/>
</dbReference>
<dbReference type="Pfam" id="PF18052">
    <property type="entry name" value="Rx_N"/>
    <property type="match status" value="1"/>
</dbReference>
<feature type="domain" description="NB-ARC" evidence="8">
    <location>
        <begin position="174"/>
        <end position="345"/>
    </location>
</feature>
<evidence type="ECO:0000259" key="10">
    <source>
        <dbReference type="Pfam" id="PF23559"/>
    </source>
</evidence>
<dbReference type="Gene3D" id="1.10.10.10">
    <property type="entry name" value="Winged helix-like DNA-binding domain superfamily/Winged helix DNA-binding domain"/>
    <property type="match status" value="1"/>
</dbReference>
<dbReference type="GO" id="GO:0042742">
    <property type="term" value="P:defense response to bacterium"/>
    <property type="evidence" value="ECO:0007669"/>
    <property type="project" value="UniProtKB-ARBA"/>
</dbReference>
<keyword evidence="4" id="KW-0547">Nucleotide-binding</keyword>
<protein>
    <submittedName>
        <fullName evidence="12">Uncharacterized protein</fullName>
    </submittedName>
</protein>
<name>A0A3B6PSS3_WHEAT</name>
<organism evidence="12">
    <name type="scientific">Triticum aestivum</name>
    <name type="common">Wheat</name>
    <dbReference type="NCBI Taxonomy" id="4565"/>
    <lineage>
        <taxon>Eukaryota</taxon>
        <taxon>Viridiplantae</taxon>
        <taxon>Streptophyta</taxon>
        <taxon>Embryophyta</taxon>
        <taxon>Tracheophyta</taxon>
        <taxon>Spermatophyta</taxon>
        <taxon>Magnoliopsida</taxon>
        <taxon>Liliopsida</taxon>
        <taxon>Poales</taxon>
        <taxon>Poaceae</taxon>
        <taxon>BOP clade</taxon>
        <taxon>Pooideae</taxon>
        <taxon>Triticodae</taxon>
        <taxon>Triticeae</taxon>
        <taxon>Triticinae</taxon>
        <taxon>Triticum</taxon>
    </lineage>
</organism>
<dbReference type="InterPro" id="IPR042197">
    <property type="entry name" value="Apaf_helical"/>
</dbReference>
<dbReference type="GO" id="GO:0002758">
    <property type="term" value="P:innate immune response-activating signaling pathway"/>
    <property type="evidence" value="ECO:0007669"/>
    <property type="project" value="UniProtKB-ARBA"/>
</dbReference>
<dbReference type="InterPro" id="IPR027417">
    <property type="entry name" value="P-loop_NTPase"/>
</dbReference>
<dbReference type="CDD" id="cd14798">
    <property type="entry name" value="RX-CC_like"/>
    <property type="match status" value="1"/>
</dbReference>
<dbReference type="OrthoDB" id="786072at2759"/>
<evidence type="ECO:0000259" key="8">
    <source>
        <dbReference type="Pfam" id="PF00931"/>
    </source>
</evidence>
<dbReference type="STRING" id="4565.A0A3B6PSS3"/>
<dbReference type="PANTHER" id="PTHR23155:SF1167">
    <property type="entry name" value="OS08G0412100 PROTEIN"/>
    <property type="match status" value="1"/>
</dbReference>
<keyword evidence="6 7" id="KW-0175">Coiled coil</keyword>
<dbReference type="Pfam" id="PF00931">
    <property type="entry name" value="NB-ARC"/>
    <property type="match status" value="1"/>
</dbReference>
<reference evidence="12" key="2">
    <citation type="submission" date="2018-10" db="UniProtKB">
        <authorList>
            <consortium name="EnsemblPlants"/>
        </authorList>
    </citation>
    <scope>IDENTIFICATION</scope>
</reference>
<dbReference type="FunFam" id="3.40.50.300:FF:001091">
    <property type="entry name" value="Probable disease resistance protein At1g61300"/>
    <property type="match status" value="1"/>
</dbReference>
<keyword evidence="2" id="KW-0433">Leucine-rich repeat</keyword>
<dbReference type="InterPro" id="IPR055414">
    <property type="entry name" value="LRR_R13L4/SHOC2-like"/>
</dbReference>
<dbReference type="Gene3D" id="3.40.50.300">
    <property type="entry name" value="P-loop containing nucleotide triphosphate hydrolases"/>
    <property type="match status" value="1"/>
</dbReference>
<dbReference type="InterPro" id="IPR036388">
    <property type="entry name" value="WH-like_DNA-bd_sf"/>
</dbReference>
<dbReference type="InterPro" id="IPR038005">
    <property type="entry name" value="RX-like_CC"/>
</dbReference>
<comment type="similarity">
    <text evidence="1">Belongs to the disease resistance NB-LRR family.</text>
</comment>
<dbReference type="Gene3D" id="1.10.8.430">
    <property type="entry name" value="Helical domain of apoptotic protease-activating factors"/>
    <property type="match status" value="1"/>
</dbReference>